<proteinExistence type="predicted"/>
<dbReference type="EMBL" id="MU129025">
    <property type="protein sequence ID" value="KAF9510000.1"/>
    <property type="molecule type" value="Genomic_DNA"/>
</dbReference>
<dbReference type="Pfam" id="PF21595">
    <property type="entry name" value="CCL2-like"/>
    <property type="match status" value="1"/>
</dbReference>
<comment type="caution">
    <text evidence="2">The sequence shown here is derived from an EMBL/GenBank/DDBJ whole genome shotgun (WGS) entry which is preliminary data.</text>
</comment>
<name>A0A9P6AR86_9AGAM</name>
<feature type="domain" description="CCL2-like lectin" evidence="1">
    <location>
        <begin position="3"/>
        <end position="144"/>
    </location>
</feature>
<reference evidence="2" key="1">
    <citation type="journal article" date="2020" name="Nat. Commun.">
        <title>Large-scale genome sequencing of mycorrhizal fungi provides insights into the early evolution of symbiotic traits.</title>
        <authorList>
            <person name="Miyauchi S."/>
            <person name="Kiss E."/>
            <person name="Kuo A."/>
            <person name="Drula E."/>
            <person name="Kohler A."/>
            <person name="Sanchez-Garcia M."/>
            <person name="Morin E."/>
            <person name="Andreopoulos B."/>
            <person name="Barry K.W."/>
            <person name="Bonito G."/>
            <person name="Buee M."/>
            <person name="Carver A."/>
            <person name="Chen C."/>
            <person name="Cichocki N."/>
            <person name="Clum A."/>
            <person name="Culley D."/>
            <person name="Crous P.W."/>
            <person name="Fauchery L."/>
            <person name="Girlanda M."/>
            <person name="Hayes R.D."/>
            <person name="Keri Z."/>
            <person name="LaButti K."/>
            <person name="Lipzen A."/>
            <person name="Lombard V."/>
            <person name="Magnuson J."/>
            <person name="Maillard F."/>
            <person name="Murat C."/>
            <person name="Nolan M."/>
            <person name="Ohm R.A."/>
            <person name="Pangilinan J."/>
            <person name="Pereira M.F."/>
            <person name="Perotto S."/>
            <person name="Peter M."/>
            <person name="Pfister S."/>
            <person name="Riley R."/>
            <person name="Sitrit Y."/>
            <person name="Stielow J.B."/>
            <person name="Szollosi G."/>
            <person name="Zifcakova L."/>
            <person name="Stursova M."/>
            <person name="Spatafora J.W."/>
            <person name="Tedersoo L."/>
            <person name="Vaario L.M."/>
            <person name="Yamada A."/>
            <person name="Yan M."/>
            <person name="Wang P."/>
            <person name="Xu J."/>
            <person name="Bruns T."/>
            <person name="Baldrian P."/>
            <person name="Vilgalys R."/>
            <person name="Dunand C."/>
            <person name="Henrissat B."/>
            <person name="Grigoriev I.V."/>
            <person name="Hibbett D."/>
            <person name="Nagy L.G."/>
            <person name="Martin F.M."/>
        </authorList>
    </citation>
    <scope>NUCLEOTIDE SEQUENCE</scope>
    <source>
        <strain evidence="2">UP504</strain>
    </source>
</reference>
<organism evidence="2 3">
    <name type="scientific">Hydnum rufescens UP504</name>
    <dbReference type="NCBI Taxonomy" id="1448309"/>
    <lineage>
        <taxon>Eukaryota</taxon>
        <taxon>Fungi</taxon>
        <taxon>Dikarya</taxon>
        <taxon>Basidiomycota</taxon>
        <taxon>Agaricomycotina</taxon>
        <taxon>Agaricomycetes</taxon>
        <taxon>Cantharellales</taxon>
        <taxon>Hydnaceae</taxon>
        <taxon>Hydnum</taxon>
    </lineage>
</organism>
<accession>A0A9P6AR86</accession>
<dbReference type="Gene3D" id="2.80.10.50">
    <property type="match status" value="1"/>
</dbReference>
<dbReference type="AlphaFoldDB" id="A0A9P6AR86"/>
<keyword evidence="3" id="KW-1185">Reference proteome</keyword>
<gene>
    <name evidence="2" type="ORF">BS47DRAFT_1348558</name>
</gene>
<evidence type="ECO:0000259" key="1">
    <source>
        <dbReference type="Pfam" id="PF21595"/>
    </source>
</evidence>
<evidence type="ECO:0000313" key="2">
    <source>
        <dbReference type="EMBL" id="KAF9510000.1"/>
    </source>
</evidence>
<sequence length="149" mass="16227">MSTYVIISRVLSTTGQALAVQYNPPTKDVPSPLTLAVYDSAKVAENQKWLVYPGDPNGSTVRPIGAVNKVAVPDKSFKLVVGDDSKAGVHEIWFTHKDVSSQPKGTVIQLNDTAKKGVWGATKDPSVNTQIIYGDDAKEVWQSWIFIKV</sequence>
<protein>
    <recommendedName>
        <fullName evidence="1">CCL2-like lectin domain-containing protein</fullName>
    </recommendedName>
</protein>
<evidence type="ECO:0000313" key="3">
    <source>
        <dbReference type="Proteomes" id="UP000886523"/>
    </source>
</evidence>
<dbReference type="Proteomes" id="UP000886523">
    <property type="component" value="Unassembled WGS sequence"/>
</dbReference>
<dbReference type="InterPro" id="IPR048746">
    <property type="entry name" value="CCL2-like_lectin"/>
</dbReference>